<dbReference type="Pfam" id="PF00326">
    <property type="entry name" value="Peptidase_S9"/>
    <property type="match status" value="1"/>
</dbReference>
<dbReference type="InterPro" id="IPR050261">
    <property type="entry name" value="FrsA_esterase"/>
</dbReference>
<evidence type="ECO:0000256" key="1">
    <source>
        <dbReference type="ARBA" id="ARBA00022801"/>
    </source>
</evidence>
<evidence type="ECO:0000313" key="5">
    <source>
        <dbReference type="Proteomes" id="UP000230093"/>
    </source>
</evidence>
<evidence type="ECO:0000256" key="2">
    <source>
        <dbReference type="SAM" id="Phobius"/>
    </source>
</evidence>
<feature type="transmembrane region" description="Helical" evidence="2">
    <location>
        <begin position="12"/>
        <end position="30"/>
    </location>
</feature>
<dbReference type="SUPFAM" id="SSF53474">
    <property type="entry name" value="alpha/beta-Hydrolases"/>
    <property type="match status" value="1"/>
</dbReference>
<dbReference type="InterPro" id="IPR001375">
    <property type="entry name" value="Peptidase_S9_cat"/>
</dbReference>
<keyword evidence="2" id="KW-0472">Membrane</keyword>
<dbReference type="GO" id="GO:0052689">
    <property type="term" value="F:carboxylic ester hydrolase activity"/>
    <property type="evidence" value="ECO:0007669"/>
    <property type="project" value="UniProtKB-ARBA"/>
</dbReference>
<dbReference type="Proteomes" id="UP000230093">
    <property type="component" value="Unassembled WGS sequence"/>
</dbReference>
<dbReference type="PANTHER" id="PTHR22946">
    <property type="entry name" value="DIENELACTONE HYDROLASE DOMAIN-CONTAINING PROTEIN-RELATED"/>
    <property type="match status" value="1"/>
</dbReference>
<dbReference type="EMBL" id="PEZT01000028">
    <property type="protein sequence ID" value="PIS08747.1"/>
    <property type="molecule type" value="Genomic_DNA"/>
</dbReference>
<evidence type="ECO:0000313" key="4">
    <source>
        <dbReference type="EMBL" id="PIS08747.1"/>
    </source>
</evidence>
<reference evidence="5" key="1">
    <citation type="submission" date="2017-09" db="EMBL/GenBank/DDBJ databases">
        <title>Depth-based differentiation of microbial function through sediment-hosted aquifers and enrichment of novel symbionts in the deep terrestrial subsurface.</title>
        <authorList>
            <person name="Probst A.J."/>
            <person name="Ladd B."/>
            <person name="Jarett J.K."/>
            <person name="Geller-Mcgrath D.E."/>
            <person name="Sieber C.M.K."/>
            <person name="Emerson J.B."/>
            <person name="Anantharaman K."/>
            <person name="Thomas B.C."/>
            <person name="Malmstrom R."/>
            <person name="Stieglmeier M."/>
            <person name="Klingl A."/>
            <person name="Woyke T."/>
            <person name="Ryan C.M."/>
            <person name="Banfield J.F."/>
        </authorList>
    </citation>
    <scope>NUCLEOTIDE SEQUENCE [LARGE SCALE GENOMIC DNA]</scope>
</reference>
<protein>
    <recommendedName>
        <fullName evidence="3">Peptidase S9 prolyl oligopeptidase catalytic domain-containing protein</fullName>
    </recommendedName>
</protein>
<gene>
    <name evidence="4" type="ORF">COT75_04670</name>
</gene>
<sequence length="339" mass="38883">MFKESLSRKKIVILSFLSLFLIIGLVFFLLSQNKSFTFLSPLAKKSKTEEIKEKPLDKYTFKRLKKRKPQVSEITLESTINETPDFTSYIFTFESEGRKISGMANIPFGEGPFPVILMLRGYVDLEIYQSGMGTQPSAEVYAQNGYLTLAPDFLGYGSSDMPPDDIWESRFLRSVNIIDLLNSIKTFPQAEVDKIAIWGHSNGGLSSLSILEITGGEYPTTLWAPVSQFFPYDILFFTNEYDDKGKGIRKSLAEFEKDYDIDLYSFDEYLDWIEAPIQIHQGTADIFVPLIWSQNLVNNLNDFDKEVVFYTYPGADHQLNGAWDLVVQRDLNFFKERLK</sequence>
<name>A0A2H0W7Y6_9BACT</name>
<dbReference type="GO" id="GO:0006508">
    <property type="term" value="P:proteolysis"/>
    <property type="evidence" value="ECO:0007669"/>
    <property type="project" value="InterPro"/>
</dbReference>
<organism evidence="4 5">
    <name type="scientific">Candidatus Beckwithbacteria bacterium CG10_big_fil_rev_8_21_14_0_10_34_10</name>
    <dbReference type="NCBI Taxonomy" id="1974495"/>
    <lineage>
        <taxon>Bacteria</taxon>
        <taxon>Candidatus Beckwithiibacteriota</taxon>
    </lineage>
</organism>
<accession>A0A2H0W7Y6</accession>
<keyword evidence="2" id="KW-1133">Transmembrane helix</keyword>
<dbReference type="Gene3D" id="3.40.50.1820">
    <property type="entry name" value="alpha/beta hydrolase"/>
    <property type="match status" value="1"/>
</dbReference>
<comment type="caution">
    <text evidence="4">The sequence shown here is derived from an EMBL/GenBank/DDBJ whole genome shotgun (WGS) entry which is preliminary data.</text>
</comment>
<keyword evidence="2" id="KW-0812">Transmembrane</keyword>
<feature type="domain" description="Peptidase S9 prolyl oligopeptidase catalytic" evidence="3">
    <location>
        <begin position="189"/>
        <end position="338"/>
    </location>
</feature>
<keyword evidence="1" id="KW-0378">Hydrolase</keyword>
<dbReference type="InterPro" id="IPR029058">
    <property type="entry name" value="AB_hydrolase_fold"/>
</dbReference>
<dbReference type="GO" id="GO:0008236">
    <property type="term" value="F:serine-type peptidase activity"/>
    <property type="evidence" value="ECO:0007669"/>
    <property type="project" value="InterPro"/>
</dbReference>
<dbReference type="PANTHER" id="PTHR22946:SF9">
    <property type="entry name" value="POLYKETIDE TRANSFERASE AF380"/>
    <property type="match status" value="1"/>
</dbReference>
<evidence type="ECO:0000259" key="3">
    <source>
        <dbReference type="Pfam" id="PF00326"/>
    </source>
</evidence>
<proteinExistence type="predicted"/>
<dbReference type="AlphaFoldDB" id="A0A2H0W7Y6"/>